<dbReference type="Gene3D" id="3.30.1590.10">
    <property type="entry name" value="Maltooligosyl trehalose synthase, domain 2"/>
    <property type="match status" value="1"/>
</dbReference>
<dbReference type="PANTHER" id="PTHR10357">
    <property type="entry name" value="ALPHA-AMYLASE FAMILY MEMBER"/>
    <property type="match status" value="1"/>
</dbReference>
<evidence type="ECO:0000313" key="2">
    <source>
        <dbReference type="EMBL" id="SMQ58435.1"/>
    </source>
</evidence>
<name>A0A1Y6E6S5_9HYPH</name>
<dbReference type="GO" id="GO:0047470">
    <property type="term" value="F:(1,4)-alpha-D-glucan 1-alpha-D-glucosylmutase activity"/>
    <property type="evidence" value="ECO:0007669"/>
    <property type="project" value="TreeGrafter"/>
</dbReference>
<protein>
    <submittedName>
        <fullName evidence="2">Maltooligosyl trehalose synthase</fullName>
    </submittedName>
</protein>
<dbReference type="CDD" id="cd11336">
    <property type="entry name" value="AmyAc_MTSase"/>
    <property type="match status" value="1"/>
</dbReference>
<accession>A0A1Y6E6S5</accession>
<dbReference type="RefSeq" id="WP_086468587.1">
    <property type="nucleotide sequence ID" value="NZ_FXWK01000001.1"/>
</dbReference>
<dbReference type="InterPro" id="IPR013797">
    <property type="entry name" value="Maltooligo_trehalose_synth_4"/>
</dbReference>
<dbReference type="Gene3D" id="3.20.20.80">
    <property type="entry name" value="Glycosidases"/>
    <property type="match status" value="1"/>
</dbReference>
<dbReference type="Pfam" id="PF00128">
    <property type="entry name" value="Alpha-amylase"/>
    <property type="match status" value="1"/>
</dbReference>
<dbReference type="OrthoDB" id="9761577at2"/>
<gene>
    <name evidence="2" type="ORF">SAMN06295905_0079</name>
</gene>
<dbReference type="SUPFAM" id="SSF51445">
    <property type="entry name" value="(Trans)glycosidases"/>
    <property type="match status" value="1"/>
</dbReference>
<dbReference type="Gene3D" id="1.10.10.470">
    <property type="entry name" value="Maltooligosyl trehalose synthase, domain 4"/>
    <property type="match status" value="1"/>
</dbReference>
<dbReference type="Proteomes" id="UP000194474">
    <property type="component" value="Unassembled WGS sequence"/>
</dbReference>
<feature type="domain" description="Glycosyl hydrolase family 13 catalytic" evidence="1">
    <location>
        <begin position="7"/>
        <end position="668"/>
    </location>
</feature>
<proteinExistence type="predicted"/>
<dbReference type="EMBL" id="FXWK01000001">
    <property type="protein sequence ID" value="SMQ58435.1"/>
    <property type="molecule type" value="Genomic_DNA"/>
</dbReference>
<evidence type="ECO:0000313" key="3">
    <source>
        <dbReference type="Proteomes" id="UP000194474"/>
    </source>
</evidence>
<dbReference type="SMART" id="SM00642">
    <property type="entry name" value="Aamy"/>
    <property type="match status" value="1"/>
</dbReference>
<organism evidence="2 3">
    <name type="scientific">Devosia lucknowensis</name>
    <dbReference type="NCBI Taxonomy" id="1096929"/>
    <lineage>
        <taxon>Bacteria</taxon>
        <taxon>Pseudomonadati</taxon>
        <taxon>Pseudomonadota</taxon>
        <taxon>Alphaproteobacteria</taxon>
        <taxon>Hyphomicrobiales</taxon>
        <taxon>Devosiaceae</taxon>
        <taxon>Devosia</taxon>
    </lineage>
</organism>
<sequence length="745" mass="82963">MINPIPSATYRIQFREGVTFERIEKQLRYIKELGISHLYLSPIFRAPAGSTHGYDVLGPTVVDPSLGGIEGFERLAQSAHTTGLGLILDIVPNHTAFVLENQWLADVLRHGQASEYAPYFDIDWSRGPLVLPFLPEPIGQMISLGQLQARSGYLEFGETRVPLSATGPQAAQSSQDLEDLLRAQHWRLRHWETERDGITHRRFFNVTSLIGMRVEDPDVFAATHKLILKLVRQGLVDGLRVDHIDGLSDPKGYLERLSPALPDTPIWVEKILVGQETLDPAWKTVGTTGYEAARLIARLLTDRDGIARIDTHWRNYTGLGENFREALTTAKRDILQFDLSAELHQLVNLADAALADDGSVEAGPEALREAICELLICMPRYRTYVDAKGASGEDKSLIDAIVDQAASRLRSSRVVRRLGEHIKQPVTDSDMRFAIRLQQVSGALLAKAQEDTAGFRWSRYLAANEVGAEPDEPTVSDAEANAFLASRRASEMTLTSTHDTKRSEDSRMRLVAISHHADAFDRLVRDADRLAPAELSPRWRWYIVQSVLALWGEDPHTLADRLHQHNQKALREAKLESFWTKPDEQIESAADRFTDALLSEWRDRTPGELSAIIETANALSLAQVALKCLLPGFPDIYRGGEGAFFALTDPDNRLAVDWDVLAKLAAGAEGFARHKAALTRLLLALRRDEADFFDKALSHVQQDHGLTLRRALNGRALQLTFGKETEGHALWRSGAGRSALAIAWA</sequence>
<reference evidence="3" key="1">
    <citation type="submission" date="2017-04" db="EMBL/GenBank/DDBJ databases">
        <authorList>
            <person name="Varghese N."/>
            <person name="Submissions S."/>
        </authorList>
    </citation>
    <scope>NUCLEOTIDE SEQUENCE [LARGE SCALE GENOMIC DNA]</scope>
</reference>
<dbReference type="Gene3D" id="1.10.150.200">
    <property type="entry name" value="Maltooligosyl trehalose synthase, domain 3"/>
    <property type="match status" value="1"/>
</dbReference>
<dbReference type="AlphaFoldDB" id="A0A1Y6E6S5"/>
<dbReference type="GO" id="GO:0030980">
    <property type="term" value="P:alpha-glucan catabolic process"/>
    <property type="evidence" value="ECO:0007669"/>
    <property type="project" value="TreeGrafter"/>
</dbReference>
<keyword evidence="3" id="KW-1185">Reference proteome</keyword>
<dbReference type="InterPro" id="IPR012767">
    <property type="entry name" value="Trehalose_TreY"/>
</dbReference>
<dbReference type="NCBIfam" id="TIGR02401">
    <property type="entry name" value="trehalose_TreY"/>
    <property type="match status" value="1"/>
</dbReference>
<evidence type="ECO:0000259" key="1">
    <source>
        <dbReference type="SMART" id="SM00642"/>
    </source>
</evidence>
<dbReference type="GO" id="GO:0005992">
    <property type="term" value="P:trehalose biosynthetic process"/>
    <property type="evidence" value="ECO:0007669"/>
    <property type="project" value="TreeGrafter"/>
</dbReference>
<dbReference type="InterPro" id="IPR006047">
    <property type="entry name" value="GH13_cat_dom"/>
</dbReference>
<dbReference type="PANTHER" id="PTHR10357:SF216">
    <property type="entry name" value="MALTOOLIGOSYL TREHALOSE SYNTHASE-RELATED"/>
    <property type="match status" value="1"/>
</dbReference>
<dbReference type="InterPro" id="IPR017853">
    <property type="entry name" value="GH"/>
</dbReference>